<protein>
    <submittedName>
        <fullName evidence="6">ST14 transmembrane serine protease matriptase b</fullName>
    </submittedName>
</protein>
<dbReference type="PROSITE" id="PS50240">
    <property type="entry name" value="TRYPSIN_DOM"/>
    <property type="match status" value="1"/>
</dbReference>
<dbReference type="InterPro" id="IPR001254">
    <property type="entry name" value="Trypsin_dom"/>
</dbReference>
<name>A0A3Q1FUF0_9TELE</name>
<dbReference type="InterPro" id="IPR018114">
    <property type="entry name" value="TRYPSIN_HIS"/>
</dbReference>
<evidence type="ECO:0000256" key="2">
    <source>
        <dbReference type="ARBA" id="ARBA00022801"/>
    </source>
</evidence>
<evidence type="ECO:0000313" key="7">
    <source>
        <dbReference type="Proteomes" id="UP000257200"/>
    </source>
</evidence>
<keyword evidence="2" id="KW-0378">Hydrolase</keyword>
<dbReference type="PANTHER" id="PTHR24252">
    <property type="entry name" value="ACROSIN-RELATED"/>
    <property type="match status" value="1"/>
</dbReference>
<dbReference type="GO" id="GO:0004252">
    <property type="term" value="F:serine-type endopeptidase activity"/>
    <property type="evidence" value="ECO:0007669"/>
    <property type="project" value="InterPro"/>
</dbReference>
<dbReference type="Proteomes" id="UP000257200">
    <property type="component" value="Unplaced"/>
</dbReference>
<dbReference type="GeneTree" id="ENSGT00940000164481"/>
<organism evidence="6 7">
    <name type="scientific">Acanthochromis polyacanthus</name>
    <name type="common">spiny chromis</name>
    <dbReference type="NCBI Taxonomy" id="80966"/>
    <lineage>
        <taxon>Eukaryota</taxon>
        <taxon>Metazoa</taxon>
        <taxon>Chordata</taxon>
        <taxon>Craniata</taxon>
        <taxon>Vertebrata</taxon>
        <taxon>Euteleostomi</taxon>
        <taxon>Actinopterygii</taxon>
        <taxon>Neopterygii</taxon>
        <taxon>Teleostei</taxon>
        <taxon>Neoteleostei</taxon>
        <taxon>Acanthomorphata</taxon>
        <taxon>Ovalentaria</taxon>
        <taxon>Pomacentridae</taxon>
        <taxon>Acanthochromis</taxon>
    </lineage>
</organism>
<accession>A0A3Q1FUF0</accession>
<keyword evidence="1" id="KW-0645">Protease</keyword>
<evidence type="ECO:0000313" key="6">
    <source>
        <dbReference type="Ensembl" id="ENSAPOP00000020089.1"/>
    </source>
</evidence>
<dbReference type="AlphaFoldDB" id="A0A3Q1FUF0"/>
<dbReference type="PANTHER" id="PTHR24252:SF17">
    <property type="entry name" value="SUPPRESSOR OF TUMORIGENICITY 14 PROTEIN HOMOLOG-RELATED"/>
    <property type="match status" value="1"/>
</dbReference>
<dbReference type="Ensembl" id="ENSAPOT00000030141.1">
    <property type="protein sequence ID" value="ENSAPOP00000020089.1"/>
    <property type="gene ID" value="ENSAPOG00000023769.1"/>
</dbReference>
<evidence type="ECO:0000259" key="5">
    <source>
        <dbReference type="PROSITE" id="PS50240"/>
    </source>
</evidence>
<dbReference type="GO" id="GO:0006508">
    <property type="term" value="P:proteolysis"/>
    <property type="evidence" value="ECO:0007669"/>
    <property type="project" value="UniProtKB-KW"/>
</dbReference>
<dbReference type="InterPro" id="IPR043504">
    <property type="entry name" value="Peptidase_S1_PA_chymotrypsin"/>
</dbReference>
<evidence type="ECO:0000256" key="4">
    <source>
        <dbReference type="ARBA" id="ARBA00023157"/>
    </source>
</evidence>
<keyword evidence="4" id="KW-1015">Disulfide bond</keyword>
<keyword evidence="3" id="KW-0720">Serine protease</keyword>
<dbReference type="Pfam" id="PF00089">
    <property type="entry name" value="Trypsin"/>
    <property type="match status" value="1"/>
</dbReference>
<evidence type="ECO:0000256" key="3">
    <source>
        <dbReference type="ARBA" id="ARBA00022825"/>
    </source>
</evidence>
<reference evidence="6" key="1">
    <citation type="submission" date="2025-08" db="UniProtKB">
        <authorList>
            <consortium name="Ensembl"/>
        </authorList>
    </citation>
    <scope>IDENTIFICATION</scope>
</reference>
<proteinExistence type="predicted"/>
<reference evidence="6" key="2">
    <citation type="submission" date="2025-09" db="UniProtKB">
        <authorList>
            <consortium name="Ensembl"/>
        </authorList>
    </citation>
    <scope>IDENTIFICATION</scope>
</reference>
<feature type="domain" description="Peptidase S1" evidence="5">
    <location>
        <begin position="24"/>
        <end position="68"/>
    </location>
</feature>
<dbReference type="SUPFAM" id="SSF50494">
    <property type="entry name" value="Trypsin-like serine proteases"/>
    <property type="match status" value="1"/>
</dbReference>
<keyword evidence="7" id="KW-1185">Reference proteome</keyword>
<dbReference type="PROSITE" id="PS00134">
    <property type="entry name" value="TRYPSIN_HIS"/>
    <property type="match status" value="1"/>
</dbReference>
<dbReference type="InterPro" id="IPR009003">
    <property type="entry name" value="Peptidase_S1_PA"/>
</dbReference>
<evidence type="ECO:0000256" key="1">
    <source>
        <dbReference type="ARBA" id="ARBA00022670"/>
    </source>
</evidence>
<dbReference type="Gene3D" id="2.40.10.10">
    <property type="entry name" value="Trypsin-like serine proteases"/>
    <property type="match status" value="1"/>
</dbReference>
<sequence length="101" mass="11329">MQLGSFCVSVFSECGMRPYRSSRIVGGEVSRVGEWPWQVSLQIRGTGHVCGASVLSRRWLLTAAHCIHQTRLLHLSICTPRPTNGRRCWGCTCRVRPMSGR</sequence>